<dbReference type="Gene3D" id="3.40.50.300">
    <property type="entry name" value="P-loop containing nucleotide triphosphate hydrolases"/>
    <property type="match status" value="1"/>
</dbReference>
<dbReference type="EMBL" id="DVIR01000034">
    <property type="protein sequence ID" value="HIS24507.1"/>
    <property type="molecule type" value="Genomic_DNA"/>
</dbReference>
<keyword evidence="1" id="KW-0418">Kinase</keyword>
<protein>
    <submittedName>
        <fullName evidence="1">Cytidylate kinase-like family protein</fullName>
    </submittedName>
</protein>
<gene>
    <name evidence="1" type="ORF">IAD01_03790</name>
</gene>
<accession>A0A9D1JHJ7</accession>
<comment type="caution">
    <text evidence="1">The sequence shown here is derived from an EMBL/GenBank/DDBJ whole genome shotgun (WGS) entry which is preliminary data.</text>
</comment>
<organism evidence="1 2">
    <name type="scientific">Candidatus Faeciplasma gallinarum</name>
    <dbReference type="NCBI Taxonomy" id="2840799"/>
    <lineage>
        <taxon>Bacteria</taxon>
        <taxon>Bacillati</taxon>
        <taxon>Bacillota</taxon>
        <taxon>Clostridia</taxon>
        <taxon>Eubacteriales</taxon>
        <taxon>Oscillospiraceae</taxon>
        <taxon>Oscillospiraceae incertae sedis</taxon>
        <taxon>Candidatus Faeciplasma</taxon>
    </lineage>
</organism>
<evidence type="ECO:0000313" key="1">
    <source>
        <dbReference type="EMBL" id="HIS24507.1"/>
    </source>
</evidence>
<dbReference type="Pfam" id="PF13189">
    <property type="entry name" value="Cytidylate_kin2"/>
    <property type="match status" value="1"/>
</dbReference>
<name>A0A9D1JHJ7_9FIRM</name>
<reference evidence="1" key="2">
    <citation type="journal article" date="2021" name="PeerJ">
        <title>Extensive microbial diversity within the chicken gut microbiome revealed by metagenomics and culture.</title>
        <authorList>
            <person name="Gilroy R."/>
            <person name="Ravi A."/>
            <person name="Getino M."/>
            <person name="Pursley I."/>
            <person name="Horton D.L."/>
            <person name="Alikhan N.F."/>
            <person name="Baker D."/>
            <person name="Gharbi K."/>
            <person name="Hall N."/>
            <person name="Watson M."/>
            <person name="Adriaenssens E.M."/>
            <person name="Foster-Nyarko E."/>
            <person name="Jarju S."/>
            <person name="Secka A."/>
            <person name="Antonio M."/>
            <person name="Oren A."/>
            <person name="Chaudhuri R.R."/>
            <person name="La Ragione R."/>
            <person name="Hildebrand F."/>
            <person name="Pallen M.J."/>
        </authorList>
    </citation>
    <scope>NUCLEOTIDE SEQUENCE</scope>
    <source>
        <strain evidence="1">CHK157-1446</strain>
    </source>
</reference>
<keyword evidence="1" id="KW-0808">Transferase</keyword>
<dbReference type="InterPro" id="IPR027417">
    <property type="entry name" value="P-loop_NTPase"/>
</dbReference>
<dbReference type="AlphaFoldDB" id="A0A9D1JHJ7"/>
<dbReference type="GO" id="GO:0016301">
    <property type="term" value="F:kinase activity"/>
    <property type="evidence" value="ECO:0007669"/>
    <property type="project" value="UniProtKB-KW"/>
</dbReference>
<dbReference type="Proteomes" id="UP000823982">
    <property type="component" value="Unassembled WGS sequence"/>
</dbReference>
<evidence type="ECO:0000313" key="2">
    <source>
        <dbReference type="Proteomes" id="UP000823982"/>
    </source>
</evidence>
<reference evidence="1" key="1">
    <citation type="submission" date="2020-10" db="EMBL/GenBank/DDBJ databases">
        <authorList>
            <person name="Gilroy R."/>
        </authorList>
    </citation>
    <scope>NUCLEOTIDE SEQUENCE</scope>
    <source>
        <strain evidence="1">CHK157-1446</strain>
    </source>
</reference>
<dbReference type="SUPFAM" id="SSF52540">
    <property type="entry name" value="P-loop containing nucleoside triphosphate hydrolases"/>
    <property type="match status" value="1"/>
</dbReference>
<sequence>MTDKALDNSSRRIITIGRQFGAGGRSVGKLVANKLGIDFYDKELIAEAAKVSGLSDKFITHMDEQHTSSLLYSLILHAQTPGIFGKGKPIELLAYDAQIASVKAVASKGPCVIVGRAADCILWDEYDVMSFFLTAPLSDRICHVAERDSLSKDEAAQKISRLDKARESFYNSFSDRKWAEASSYDMCLNVAQLGVEAAADIILKFLESAHAGGQKY</sequence>
<proteinExistence type="predicted"/>